<feature type="domain" description="NfeD-like C-terminal" evidence="6">
    <location>
        <begin position="92"/>
        <end position="147"/>
    </location>
</feature>
<keyword evidence="3 5" id="KW-1133">Transmembrane helix</keyword>
<dbReference type="SUPFAM" id="SSF141322">
    <property type="entry name" value="NfeD domain-like"/>
    <property type="match status" value="1"/>
</dbReference>
<comment type="subcellular location">
    <subcellularLocation>
        <location evidence="1">Membrane</location>
        <topology evidence="1">Multi-pass membrane protein</topology>
    </subcellularLocation>
</comment>
<dbReference type="GO" id="GO:0005886">
    <property type="term" value="C:plasma membrane"/>
    <property type="evidence" value="ECO:0007669"/>
    <property type="project" value="TreeGrafter"/>
</dbReference>
<keyword evidence="4 5" id="KW-0472">Membrane</keyword>
<evidence type="ECO:0000259" key="6">
    <source>
        <dbReference type="Pfam" id="PF01957"/>
    </source>
</evidence>
<dbReference type="Pfam" id="PF01957">
    <property type="entry name" value="NfeD"/>
    <property type="match status" value="1"/>
</dbReference>
<keyword evidence="2 5" id="KW-0812">Transmembrane</keyword>
<feature type="transmembrane region" description="Helical" evidence="5">
    <location>
        <begin position="6"/>
        <end position="21"/>
    </location>
</feature>
<dbReference type="PANTHER" id="PTHR33507">
    <property type="entry name" value="INNER MEMBRANE PROTEIN YBBJ"/>
    <property type="match status" value="1"/>
</dbReference>
<dbReference type="InterPro" id="IPR052165">
    <property type="entry name" value="Membrane_assoc_protease"/>
</dbReference>
<reference evidence="7" key="1">
    <citation type="journal article" date="2014" name="Genome Biol. Evol.">
        <title>Pangenome evidence for extensive interdomain horizontal transfer affecting lineage core and shell genes in uncultured planktonic thaumarchaeota and euryarchaeota.</title>
        <authorList>
            <person name="Deschamps P."/>
            <person name="Zivanovic Y."/>
            <person name="Moreira D."/>
            <person name="Rodriguez-Valera F."/>
            <person name="Lopez-Garcia P."/>
        </authorList>
    </citation>
    <scope>NUCLEOTIDE SEQUENCE</scope>
</reference>
<dbReference type="AlphaFoldDB" id="A0A075HBY1"/>
<evidence type="ECO:0000256" key="2">
    <source>
        <dbReference type="ARBA" id="ARBA00022692"/>
    </source>
</evidence>
<protein>
    <recommendedName>
        <fullName evidence="6">NfeD-like C-terminal domain-containing protein</fullName>
    </recommendedName>
</protein>
<sequence length="149" mass="15827">MELGASLGYAFIVLGILLFVIETFQPGFLLAVPATVLLVVGLLLLVAPDIVNSWLALPIVLGVGLVTFYFTLQFYQSLAPPDTPPTGSLKLHIGKEGKVTRAVVAGTIKGKIRLGTEVFRANSSTDIPEGSLVRVTDTDGIHLVVEPTE</sequence>
<feature type="transmembrane region" description="Helical" evidence="5">
    <location>
        <begin position="53"/>
        <end position="72"/>
    </location>
</feature>
<feature type="transmembrane region" description="Helical" evidence="5">
    <location>
        <begin position="28"/>
        <end position="47"/>
    </location>
</feature>
<accession>A0A075HBY1</accession>
<evidence type="ECO:0000256" key="4">
    <source>
        <dbReference type="ARBA" id="ARBA00023136"/>
    </source>
</evidence>
<organism evidence="7">
    <name type="scientific">uncultured marine group II/III euryarchaeote KM3_54_A09</name>
    <dbReference type="NCBI Taxonomy" id="1456459"/>
    <lineage>
        <taxon>Archaea</taxon>
        <taxon>Methanobacteriati</taxon>
        <taxon>Methanobacteriota</taxon>
        <taxon>environmental samples</taxon>
    </lineage>
</organism>
<dbReference type="InterPro" id="IPR002810">
    <property type="entry name" value="NfeD-like_C"/>
</dbReference>
<evidence type="ECO:0000256" key="1">
    <source>
        <dbReference type="ARBA" id="ARBA00004141"/>
    </source>
</evidence>
<evidence type="ECO:0000256" key="5">
    <source>
        <dbReference type="SAM" id="Phobius"/>
    </source>
</evidence>
<evidence type="ECO:0000256" key="3">
    <source>
        <dbReference type="ARBA" id="ARBA00022989"/>
    </source>
</evidence>
<name>A0A075HBY1_9EURY</name>
<dbReference type="EMBL" id="KF900931">
    <property type="protein sequence ID" value="AIF11932.1"/>
    <property type="molecule type" value="Genomic_DNA"/>
</dbReference>
<dbReference type="PANTHER" id="PTHR33507:SF3">
    <property type="entry name" value="INNER MEMBRANE PROTEIN YBBJ"/>
    <property type="match status" value="1"/>
</dbReference>
<proteinExistence type="predicted"/>
<evidence type="ECO:0000313" key="7">
    <source>
        <dbReference type="EMBL" id="AIF11932.1"/>
    </source>
</evidence>
<dbReference type="Gene3D" id="2.40.50.140">
    <property type="entry name" value="Nucleic acid-binding proteins"/>
    <property type="match status" value="1"/>
</dbReference>
<dbReference type="InterPro" id="IPR012340">
    <property type="entry name" value="NA-bd_OB-fold"/>
</dbReference>